<dbReference type="AlphaFoldDB" id="A0A6C0BGK3"/>
<name>A0A6C0BGK3_9ZZZZ</name>
<evidence type="ECO:0000313" key="1">
    <source>
        <dbReference type="EMBL" id="QHS91296.1"/>
    </source>
</evidence>
<organism evidence="1">
    <name type="scientific">viral metagenome</name>
    <dbReference type="NCBI Taxonomy" id="1070528"/>
    <lineage>
        <taxon>unclassified sequences</taxon>
        <taxon>metagenomes</taxon>
        <taxon>organismal metagenomes</taxon>
    </lineage>
</organism>
<accession>A0A6C0BGK3</accession>
<reference evidence="1" key="1">
    <citation type="journal article" date="2020" name="Nature">
        <title>Giant virus diversity and host interactions through global metagenomics.</title>
        <authorList>
            <person name="Schulz F."/>
            <person name="Roux S."/>
            <person name="Paez-Espino D."/>
            <person name="Jungbluth S."/>
            <person name="Walsh D.A."/>
            <person name="Denef V.J."/>
            <person name="McMahon K.D."/>
            <person name="Konstantinidis K.T."/>
            <person name="Eloe-Fadrosh E.A."/>
            <person name="Kyrpides N.C."/>
            <person name="Woyke T."/>
        </authorList>
    </citation>
    <scope>NUCLEOTIDE SEQUENCE</scope>
    <source>
        <strain evidence="1">GVMAG-M-3300013004-44</strain>
    </source>
</reference>
<sequence length="153" mass="17553">MTLEYKVPRILWENLESVLLAQSKRYIGEIAKRLGVPEKELQKRILPSSDSLYVMIQDSQAETNQCKAYVQQGEITCFCRKSVAYHSGYCAVHRQQRMTIIPGTTPIVLQKMKERNTMEPLWIKQHLLINAKGHTAGVIQQNEGRIKLFVLPA</sequence>
<proteinExistence type="predicted"/>
<dbReference type="EMBL" id="MN739158">
    <property type="protein sequence ID" value="QHS91296.1"/>
    <property type="molecule type" value="Genomic_DNA"/>
</dbReference>
<protein>
    <submittedName>
        <fullName evidence="1">Uncharacterized protein</fullName>
    </submittedName>
</protein>